<dbReference type="Gene3D" id="1.20.1250.20">
    <property type="entry name" value="MFS general substrate transporter like domains"/>
    <property type="match status" value="1"/>
</dbReference>
<evidence type="ECO:0000256" key="2">
    <source>
        <dbReference type="ARBA" id="ARBA00022525"/>
    </source>
</evidence>
<dbReference type="InterPro" id="IPR029277">
    <property type="entry name" value="SVWC_dom"/>
</dbReference>
<evidence type="ECO:0000259" key="6">
    <source>
        <dbReference type="PROSITE" id="PS50800"/>
    </source>
</evidence>
<proteinExistence type="predicted"/>
<dbReference type="InterPro" id="IPR003034">
    <property type="entry name" value="SAP_dom"/>
</dbReference>
<dbReference type="Gene3D" id="1.10.720.30">
    <property type="entry name" value="SAP domain"/>
    <property type="match status" value="1"/>
</dbReference>
<gene>
    <name evidence="7" type="primary">SLC18B1_8</name>
    <name evidence="7" type="ORF">FJT64_004735</name>
</gene>
<feature type="region of interest" description="Disordered" evidence="3">
    <location>
        <begin position="253"/>
        <end position="280"/>
    </location>
</feature>
<name>A0A6A4W7L4_AMPAM</name>
<feature type="signal peptide" evidence="5">
    <location>
        <begin position="1"/>
        <end position="25"/>
    </location>
</feature>
<dbReference type="Pfam" id="PF15430">
    <property type="entry name" value="SVWC"/>
    <property type="match status" value="1"/>
</dbReference>
<keyword evidence="4" id="KW-0472">Membrane</keyword>
<dbReference type="EMBL" id="VIIS01001463">
    <property type="protein sequence ID" value="KAF0297871.1"/>
    <property type="molecule type" value="Genomic_DNA"/>
</dbReference>
<evidence type="ECO:0000313" key="8">
    <source>
        <dbReference type="Proteomes" id="UP000440578"/>
    </source>
</evidence>
<dbReference type="InterPro" id="IPR036361">
    <property type="entry name" value="SAP_dom_sf"/>
</dbReference>
<dbReference type="InterPro" id="IPR036259">
    <property type="entry name" value="MFS_trans_sf"/>
</dbReference>
<dbReference type="OrthoDB" id="6375076at2759"/>
<evidence type="ECO:0000313" key="7">
    <source>
        <dbReference type="EMBL" id="KAF0297871.1"/>
    </source>
</evidence>
<keyword evidence="5" id="KW-0732">Signal</keyword>
<feature type="transmembrane region" description="Helical" evidence="4">
    <location>
        <begin position="440"/>
        <end position="461"/>
    </location>
</feature>
<dbReference type="Pfam" id="PF07690">
    <property type="entry name" value="MFS_1"/>
    <property type="match status" value="1"/>
</dbReference>
<dbReference type="Pfam" id="PF02037">
    <property type="entry name" value="SAP"/>
    <property type="match status" value="1"/>
</dbReference>
<reference evidence="7 8" key="1">
    <citation type="submission" date="2019-07" db="EMBL/GenBank/DDBJ databases">
        <title>Draft genome assembly of a fouling barnacle, Amphibalanus amphitrite (Darwin, 1854): The first reference genome for Thecostraca.</title>
        <authorList>
            <person name="Kim W."/>
        </authorList>
    </citation>
    <scope>NUCLEOTIDE SEQUENCE [LARGE SCALE GENOMIC DNA]</scope>
    <source>
        <strain evidence="7">SNU_AA5</strain>
        <tissue evidence="7">Soma without cirri and trophi</tissue>
    </source>
</reference>
<dbReference type="PROSITE" id="PS50800">
    <property type="entry name" value="SAP"/>
    <property type="match status" value="1"/>
</dbReference>
<keyword evidence="4" id="KW-0812">Transmembrane</keyword>
<dbReference type="SMART" id="SM00513">
    <property type="entry name" value="SAP"/>
    <property type="match status" value="1"/>
</dbReference>
<comment type="subcellular location">
    <subcellularLocation>
        <location evidence="1">Secreted</location>
    </subcellularLocation>
</comment>
<keyword evidence="8" id="KW-1185">Reference proteome</keyword>
<protein>
    <submittedName>
        <fullName evidence="7">MFS-type transporter SLC18B1</fullName>
    </submittedName>
</protein>
<dbReference type="PANTHER" id="PTHR47331">
    <property type="entry name" value="PHD-TYPE DOMAIN-CONTAINING PROTEIN"/>
    <property type="match status" value="1"/>
</dbReference>
<keyword evidence="2" id="KW-0964">Secreted</keyword>
<feature type="chain" id="PRO_5025488255" evidence="5">
    <location>
        <begin position="26"/>
        <end position="510"/>
    </location>
</feature>
<dbReference type="SMART" id="SM01318">
    <property type="entry name" value="SVWC"/>
    <property type="match status" value="2"/>
</dbReference>
<organism evidence="7 8">
    <name type="scientific">Amphibalanus amphitrite</name>
    <name type="common">Striped barnacle</name>
    <name type="synonym">Balanus amphitrite</name>
    <dbReference type="NCBI Taxonomy" id="1232801"/>
    <lineage>
        <taxon>Eukaryota</taxon>
        <taxon>Metazoa</taxon>
        <taxon>Ecdysozoa</taxon>
        <taxon>Arthropoda</taxon>
        <taxon>Crustacea</taxon>
        <taxon>Multicrustacea</taxon>
        <taxon>Cirripedia</taxon>
        <taxon>Thoracica</taxon>
        <taxon>Thoracicalcarea</taxon>
        <taxon>Balanomorpha</taxon>
        <taxon>Balanoidea</taxon>
        <taxon>Balanidae</taxon>
        <taxon>Amphibalaninae</taxon>
        <taxon>Amphibalanus</taxon>
    </lineage>
</organism>
<dbReference type="SUPFAM" id="SSF68906">
    <property type="entry name" value="SAP domain"/>
    <property type="match status" value="1"/>
</dbReference>
<dbReference type="Proteomes" id="UP000440578">
    <property type="component" value="Unassembled WGS sequence"/>
</dbReference>
<comment type="caution">
    <text evidence="7">The sequence shown here is derived from an EMBL/GenBank/DDBJ whole genome shotgun (WGS) entry which is preliminary data.</text>
</comment>
<dbReference type="InterPro" id="IPR011701">
    <property type="entry name" value="MFS"/>
</dbReference>
<evidence type="ECO:0000256" key="3">
    <source>
        <dbReference type="SAM" id="MobiDB-lite"/>
    </source>
</evidence>
<evidence type="ECO:0000256" key="5">
    <source>
        <dbReference type="SAM" id="SignalP"/>
    </source>
</evidence>
<feature type="domain" description="SAP" evidence="6">
    <location>
        <begin position="215"/>
        <end position="249"/>
    </location>
</feature>
<evidence type="ECO:0000256" key="4">
    <source>
        <dbReference type="SAM" id="Phobius"/>
    </source>
</evidence>
<dbReference type="GO" id="GO:0005576">
    <property type="term" value="C:extracellular region"/>
    <property type="evidence" value="ECO:0007669"/>
    <property type="project" value="UniProtKB-SubCell"/>
</dbReference>
<feature type="transmembrane region" description="Helical" evidence="4">
    <location>
        <begin position="412"/>
        <end position="433"/>
    </location>
</feature>
<dbReference type="GO" id="GO:0022857">
    <property type="term" value="F:transmembrane transporter activity"/>
    <property type="evidence" value="ECO:0007669"/>
    <property type="project" value="InterPro"/>
</dbReference>
<dbReference type="SUPFAM" id="SSF103473">
    <property type="entry name" value="MFS general substrate transporter"/>
    <property type="match status" value="1"/>
</dbReference>
<accession>A0A6A4W7L4</accession>
<sequence>MSGRRVGILLCLALLLEFCLGPVLAQFSEGCFSYELNVTLSEGEQRMLPGCGGMITCSDQYGLQVDRCADAETNACHRQEPPAAPSAPFPLCCPRLTCQQCYSPEHERYFGPGEQWTGPNCVLHHCRVSPSGIVDVVRRTCSRPGPPPAHPDCVLMGQDMVRGEHPLCCAHYRCPDHCLLNGEWSPKELLASANACAAGEAFRPIGIAFRVLKAMDKMMVSELKEELRKRGKDPTGTKSVLIQRLQLALQEEQAMQQEGKTTLQEEQDKSGLEAGEKLPEESLPLGANDVAALDRFALELRTCENAVGSLLRGHELDHPKTLRKLLEKLPFSVQERWRRHVDKIKERSGRFVNFSDLVSFVEVEARVASNSAFGRQMFKKPALSKQREKEVKSPFFTPEAHLRGLSSAASGAVFSCFALVQMLAFPAMGWLAPRLGVTRLYTLGLLVAGVTTVVFGLLTYVEQPAAFLAWSPTVRSAEAIGTAAAQTAARTIIINQFPRRVNSAMSLVEA</sequence>
<keyword evidence="4" id="KW-1133">Transmembrane helix</keyword>
<evidence type="ECO:0000256" key="1">
    <source>
        <dbReference type="ARBA" id="ARBA00004613"/>
    </source>
</evidence>
<feature type="compositionally biased region" description="Basic and acidic residues" evidence="3">
    <location>
        <begin position="266"/>
        <end position="280"/>
    </location>
</feature>
<dbReference type="AlphaFoldDB" id="A0A6A4W7L4"/>